<dbReference type="RefSeq" id="WP_079688905.1">
    <property type="nucleotide sequence ID" value="NZ_FUZU01000003.1"/>
</dbReference>
<dbReference type="STRING" id="688867.SAMN05660236_4372"/>
<dbReference type="Gene3D" id="3.40.50.1240">
    <property type="entry name" value="Phosphoglycerate mutase-like"/>
    <property type="match status" value="1"/>
</dbReference>
<dbReference type="PANTHER" id="PTHR20935">
    <property type="entry name" value="PHOSPHOGLYCERATE MUTASE-RELATED"/>
    <property type="match status" value="1"/>
</dbReference>
<protein>
    <submittedName>
        <fullName evidence="2">Phosphohistidine phosphatase</fullName>
    </submittedName>
</protein>
<evidence type="ECO:0000256" key="1">
    <source>
        <dbReference type="ARBA" id="ARBA00022801"/>
    </source>
</evidence>
<dbReference type="Proteomes" id="UP000190961">
    <property type="component" value="Unassembled WGS sequence"/>
</dbReference>
<accession>A0A1T5M4I2</accession>
<dbReference type="InterPro" id="IPR051021">
    <property type="entry name" value="Mito_Ser/Thr_phosphatase"/>
</dbReference>
<reference evidence="2 3" key="1">
    <citation type="submission" date="2017-02" db="EMBL/GenBank/DDBJ databases">
        <authorList>
            <person name="Peterson S.W."/>
        </authorList>
    </citation>
    <scope>NUCLEOTIDE SEQUENCE [LARGE SCALE GENOMIC DNA]</scope>
    <source>
        <strain evidence="2 3">DSM 25262</strain>
    </source>
</reference>
<name>A0A1T5M4I2_9BACT</name>
<evidence type="ECO:0000313" key="2">
    <source>
        <dbReference type="EMBL" id="SKC83126.1"/>
    </source>
</evidence>
<dbReference type="GO" id="GO:0016787">
    <property type="term" value="F:hydrolase activity"/>
    <property type="evidence" value="ECO:0007669"/>
    <property type="project" value="UniProtKB-KW"/>
</dbReference>
<dbReference type="AlphaFoldDB" id="A0A1T5M4I2"/>
<organism evidence="2 3">
    <name type="scientific">Ohtaekwangia koreensis</name>
    <dbReference type="NCBI Taxonomy" id="688867"/>
    <lineage>
        <taxon>Bacteria</taxon>
        <taxon>Pseudomonadati</taxon>
        <taxon>Bacteroidota</taxon>
        <taxon>Cytophagia</taxon>
        <taxon>Cytophagales</taxon>
        <taxon>Fulvivirgaceae</taxon>
        <taxon>Ohtaekwangia</taxon>
    </lineage>
</organism>
<keyword evidence="3" id="KW-1185">Reference proteome</keyword>
<dbReference type="InterPro" id="IPR013078">
    <property type="entry name" value="His_Pase_superF_clade-1"/>
</dbReference>
<gene>
    <name evidence="2" type="ORF">SAMN05660236_4372</name>
</gene>
<dbReference type="CDD" id="cd07067">
    <property type="entry name" value="HP_PGM_like"/>
    <property type="match status" value="1"/>
</dbReference>
<dbReference type="InterPro" id="IPR029033">
    <property type="entry name" value="His_PPase_superfam"/>
</dbReference>
<dbReference type="EMBL" id="FUZU01000003">
    <property type="protein sequence ID" value="SKC83126.1"/>
    <property type="molecule type" value="Genomic_DNA"/>
</dbReference>
<evidence type="ECO:0000313" key="3">
    <source>
        <dbReference type="Proteomes" id="UP000190961"/>
    </source>
</evidence>
<dbReference type="SUPFAM" id="SSF53254">
    <property type="entry name" value="Phosphoglycerate mutase-like"/>
    <property type="match status" value="1"/>
</dbReference>
<keyword evidence="1" id="KW-0378">Hydrolase</keyword>
<dbReference type="SMART" id="SM00855">
    <property type="entry name" value="PGAM"/>
    <property type="match status" value="1"/>
</dbReference>
<sequence>MPRYLYLVRHAQSAEKQVNQNDIGRELTSAGVKQSLLIGGYLLQQQIIPDVIMSSTAERARMTSSLIADALRTDPDKVVLQDDLYEASTRTFFQFITQLEDHQQHIMCVAHNPVISYLAEYLSGAEVGDMVPAGMAIIKFNIQSWKEVSQGNGELENYVTPEMLTP</sequence>
<dbReference type="Pfam" id="PF00300">
    <property type="entry name" value="His_Phos_1"/>
    <property type="match status" value="1"/>
</dbReference>
<dbReference type="OrthoDB" id="9810154at2"/>
<proteinExistence type="predicted"/>